<keyword evidence="2" id="KW-1185">Reference proteome</keyword>
<sequence>MSLPSECKNLHRKKLGVCGSIDTGTAGREHREHAAARCRIPTSFRCLRKVEDFVIGNKIMKSVHLDFDLTHSIGEHILNTILQIEAEIGKRITFAKMKNCSIYCAIWLNWQGLNANDIAFVCSKNNIDLYAPIFGTFYAGGIFSGWNPFALSLSNAKQTAQHFMNLFKPKFIFAGEAVVDTLEKAAKMENVHPKIALFGKHSNFQSFFDILKLPTEEQMHSFRPQKVENPSNSALIVDCTLAIRVFMTKILERLKEVTETELVKLSISVLGELKKLHAGVRFLKEIPKTSIGKINNRLLLKAMAKEMAIIG</sequence>
<dbReference type="STRING" id="543379.A0A232FIC5"/>
<proteinExistence type="predicted"/>
<protein>
    <submittedName>
        <fullName evidence="1">Uncharacterized protein</fullName>
    </submittedName>
</protein>
<accession>A0A232FIC5</accession>
<evidence type="ECO:0000313" key="1">
    <source>
        <dbReference type="EMBL" id="OXU30057.1"/>
    </source>
</evidence>
<name>A0A232FIC5_9HYME</name>
<reference evidence="1 2" key="1">
    <citation type="journal article" date="2017" name="Curr. Biol.">
        <title>The Evolution of Venom by Co-option of Single-Copy Genes.</title>
        <authorList>
            <person name="Martinson E.O."/>
            <person name="Mrinalini"/>
            <person name="Kelkar Y.D."/>
            <person name="Chang C.H."/>
            <person name="Werren J.H."/>
        </authorList>
    </citation>
    <scope>NUCLEOTIDE SEQUENCE [LARGE SCALE GENOMIC DNA]</scope>
    <source>
        <strain evidence="1 2">Alberta</strain>
        <tissue evidence="1">Whole body</tissue>
    </source>
</reference>
<evidence type="ECO:0000313" key="2">
    <source>
        <dbReference type="Proteomes" id="UP000215335"/>
    </source>
</evidence>
<dbReference type="EMBL" id="NNAY01000199">
    <property type="protein sequence ID" value="OXU30057.1"/>
    <property type="molecule type" value="Genomic_DNA"/>
</dbReference>
<organism evidence="1 2">
    <name type="scientific">Trichomalopsis sarcophagae</name>
    <dbReference type="NCBI Taxonomy" id="543379"/>
    <lineage>
        <taxon>Eukaryota</taxon>
        <taxon>Metazoa</taxon>
        <taxon>Ecdysozoa</taxon>
        <taxon>Arthropoda</taxon>
        <taxon>Hexapoda</taxon>
        <taxon>Insecta</taxon>
        <taxon>Pterygota</taxon>
        <taxon>Neoptera</taxon>
        <taxon>Endopterygota</taxon>
        <taxon>Hymenoptera</taxon>
        <taxon>Apocrita</taxon>
        <taxon>Proctotrupomorpha</taxon>
        <taxon>Chalcidoidea</taxon>
        <taxon>Pteromalidae</taxon>
        <taxon>Pteromalinae</taxon>
        <taxon>Trichomalopsis</taxon>
    </lineage>
</organism>
<comment type="caution">
    <text evidence="1">The sequence shown here is derived from an EMBL/GenBank/DDBJ whole genome shotgun (WGS) entry which is preliminary data.</text>
</comment>
<dbReference type="Proteomes" id="UP000215335">
    <property type="component" value="Unassembled WGS sequence"/>
</dbReference>
<dbReference type="AlphaFoldDB" id="A0A232FIC5"/>
<dbReference type="Gene3D" id="3.40.50.980">
    <property type="match status" value="1"/>
</dbReference>
<dbReference type="SUPFAM" id="SSF56801">
    <property type="entry name" value="Acetyl-CoA synthetase-like"/>
    <property type="match status" value="1"/>
</dbReference>
<gene>
    <name evidence="1" type="ORF">TSAR_015260</name>
</gene>